<dbReference type="SUPFAM" id="SSF53613">
    <property type="entry name" value="Ribokinase-like"/>
    <property type="match status" value="1"/>
</dbReference>
<accession>A0A9W7XF55</accession>
<keyword evidence="5" id="KW-1185">Reference proteome</keyword>
<evidence type="ECO:0000256" key="1">
    <source>
        <dbReference type="ARBA" id="ARBA00022679"/>
    </source>
</evidence>
<dbReference type="AlphaFoldDB" id="A0A9W7XF55"/>
<dbReference type="InterPro" id="IPR002139">
    <property type="entry name" value="Ribo/fructo_kinase"/>
</dbReference>
<dbReference type="InterPro" id="IPR011611">
    <property type="entry name" value="PfkB_dom"/>
</dbReference>
<reference evidence="4" key="1">
    <citation type="submission" date="2022-07" db="EMBL/GenBank/DDBJ databases">
        <title>Phylogenomic reconstructions and comparative analyses of Kickxellomycotina fungi.</title>
        <authorList>
            <person name="Reynolds N.K."/>
            <person name="Stajich J.E."/>
            <person name="Barry K."/>
            <person name="Grigoriev I.V."/>
            <person name="Crous P."/>
            <person name="Smith M.E."/>
        </authorList>
    </citation>
    <scope>NUCLEOTIDE SEQUENCE</scope>
    <source>
        <strain evidence="4">NBRC 105413</strain>
    </source>
</reference>
<dbReference type="Pfam" id="PF00294">
    <property type="entry name" value="PfkB"/>
    <property type="match status" value="1"/>
</dbReference>
<evidence type="ECO:0000313" key="5">
    <source>
        <dbReference type="Proteomes" id="UP001145021"/>
    </source>
</evidence>
<name>A0A9W7XF55_9FUNG</name>
<dbReference type="EMBL" id="JANBOH010000927">
    <property type="protein sequence ID" value="KAJ1641570.1"/>
    <property type="molecule type" value="Genomic_DNA"/>
</dbReference>
<dbReference type="PRINTS" id="PR00990">
    <property type="entry name" value="RIBOKINASE"/>
</dbReference>
<evidence type="ECO:0000313" key="4">
    <source>
        <dbReference type="EMBL" id="KAJ1641570.1"/>
    </source>
</evidence>
<dbReference type="GO" id="GO:0004747">
    <property type="term" value="F:ribokinase activity"/>
    <property type="evidence" value="ECO:0007669"/>
    <property type="project" value="UniProtKB-EC"/>
</dbReference>
<keyword evidence="2" id="KW-0418">Kinase</keyword>
<proteinExistence type="predicted"/>
<dbReference type="Proteomes" id="UP001145021">
    <property type="component" value="Unassembled WGS sequence"/>
</dbReference>
<feature type="non-terminal residue" evidence="4">
    <location>
        <position position="1"/>
    </location>
</feature>
<protein>
    <submittedName>
        <fullName evidence="4">Ribokinase</fullName>
        <ecNumber evidence="4">2.7.1.15</ecNumber>
    </submittedName>
</protein>
<dbReference type="PANTHER" id="PTHR10584:SF166">
    <property type="entry name" value="RIBOKINASE"/>
    <property type="match status" value="1"/>
</dbReference>
<feature type="domain" description="Carbohydrate kinase PfkB" evidence="3">
    <location>
        <begin position="1"/>
        <end position="220"/>
    </location>
</feature>
<evidence type="ECO:0000256" key="2">
    <source>
        <dbReference type="ARBA" id="ARBA00022777"/>
    </source>
</evidence>
<dbReference type="EC" id="2.7.1.15" evidence="4"/>
<comment type="caution">
    <text evidence="4">The sequence shown here is derived from an EMBL/GenBank/DDBJ whole genome shotgun (WGS) entry which is preliminary data.</text>
</comment>
<evidence type="ECO:0000259" key="3">
    <source>
        <dbReference type="Pfam" id="PF00294"/>
    </source>
</evidence>
<gene>
    <name evidence="4" type="primary">RBK1</name>
    <name evidence="4" type="ORF">LPJ64_006458</name>
</gene>
<dbReference type="PANTHER" id="PTHR10584">
    <property type="entry name" value="SUGAR KINASE"/>
    <property type="match status" value="1"/>
</dbReference>
<sequence length="328" mass="34928">HAGGKGANASVAAARAGGNVFTVGKIGPDGLWVRDLINSSGANTEHISVVTDALTARAIIQVDAQGENSIVLFPGANDLLTEEDAKKAFAQSSPGDWLLLTNETTGVAEAIRLAHEKGMRILWNAAPMASDMIAKGEPVDLVDVLVVNETELCGLAEQLEDIDIEEKCLDKQKCMEVARQVMKRLGNQVIAVTLGKEGSVALVRRSKTDMHAIPTSSTDTKQFGNEIEDDDIAEISMRCAPVATQLIRDTTGAGDTWVGYFAAELARTQGNSPESIGSLASLTPAMVEQSMFIATFASGLTVTRMGAMPSIPEREEVEKFVKTRNISI</sequence>
<keyword evidence="1 4" id="KW-0808">Transferase</keyword>
<dbReference type="Gene3D" id="3.40.1190.20">
    <property type="match status" value="1"/>
</dbReference>
<dbReference type="InterPro" id="IPR029056">
    <property type="entry name" value="Ribokinase-like"/>
</dbReference>
<organism evidence="4 5">
    <name type="scientific">Coemansia asiatica</name>
    <dbReference type="NCBI Taxonomy" id="1052880"/>
    <lineage>
        <taxon>Eukaryota</taxon>
        <taxon>Fungi</taxon>
        <taxon>Fungi incertae sedis</taxon>
        <taxon>Zoopagomycota</taxon>
        <taxon>Kickxellomycotina</taxon>
        <taxon>Kickxellomycetes</taxon>
        <taxon>Kickxellales</taxon>
        <taxon>Kickxellaceae</taxon>
        <taxon>Coemansia</taxon>
    </lineage>
</organism>